<feature type="non-terminal residue" evidence="1">
    <location>
        <position position="1"/>
    </location>
</feature>
<dbReference type="EMBL" id="UINC01070166">
    <property type="protein sequence ID" value="SVC04099.1"/>
    <property type="molecule type" value="Genomic_DNA"/>
</dbReference>
<dbReference type="AlphaFoldDB" id="A0A382IXP5"/>
<protein>
    <submittedName>
        <fullName evidence="1">Uncharacterized protein</fullName>
    </submittedName>
</protein>
<gene>
    <name evidence="1" type="ORF">METZ01_LOCUS256953</name>
</gene>
<name>A0A382IXP5_9ZZZZ</name>
<sequence length="103" mass="11675">PEANIQVYAVWFNMVPNDACQRVDLNLIPDPGTTQLWDEQRLAGRFFAENEGFNFGQIAYDVYYLYGTGAEWDLNPAPLVSSEYTILGKKNQLRDDINGLLGQ</sequence>
<proteinExistence type="predicted"/>
<evidence type="ECO:0000313" key="1">
    <source>
        <dbReference type="EMBL" id="SVC04099.1"/>
    </source>
</evidence>
<accession>A0A382IXP5</accession>
<reference evidence="1" key="1">
    <citation type="submission" date="2018-05" db="EMBL/GenBank/DDBJ databases">
        <authorList>
            <person name="Lanie J.A."/>
            <person name="Ng W.-L."/>
            <person name="Kazmierczak K.M."/>
            <person name="Andrzejewski T.M."/>
            <person name="Davidsen T.M."/>
            <person name="Wayne K.J."/>
            <person name="Tettelin H."/>
            <person name="Glass J.I."/>
            <person name="Rusch D."/>
            <person name="Podicherti R."/>
            <person name="Tsui H.-C.T."/>
            <person name="Winkler M.E."/>
        </authorList>
    </citation>
    <scope>NUCLEOTIDE SEQUENCE</scope>
</reference>
<organism evidence="1">
    <name type="scientific">marine metagenome</name>
    <dbReference type="NCBI Taxonomy" id="408172"/>
    <lineage>
        <taxon>unclassified sequences</taxon>
        <taxon>metagenomes</taxon>
        <taxon>ecological metagenomes</taxon>
    </lineage>
</organism>